<dbReference type="Proteomes" id="UP000626844">
    <property type="component" value="Unassembled WGS sequence"/>
</dbReference>
<keyword evidence="3" id="KW-1185">Reference proteome</keyword>
<dbReference type="SUPFAM" id="SSF47406">
    <property type="entry name" value="SinR repressor dimerisation domain-like"/>
    <property type="match status" value="1"/>
</dbReference>
<evidence type="ECO:0000313" key="3">
    <source>
        <dbReference type="Proteomes" id="UP000626844"/>
    </source>
</evidence>
<dbReference type="InterPro" id="IPR010981">
    <property type="entry name" value="SinR/SinI_dimer_dom"/>
</dbReference>
<evidence type="ECO:0000313" key="2">
    <source>
        <dbReference type="EMBL" id="MBD1378826.1"/>
    </source>
</evidence>
<protein>
    <submittedName>
        <fullName evidence="2">Anti-repressor SinI family protein</fullName>
    </submittedName>
</protein>
<proteinExistence type="predicted"/>
<dbReference type="PROSITE" id="PS51500">
    <property type="entry name" value="SIN"/>
    <property type="match status" value="1"/>
</dbReference>
<gene>
    <name evidence="2" type="ORF">IC621_01165</name>
</gene>
<dbReference type="Pfam" id="PF08671">
    <property type="entry name" value="SinI"/>
    <property type="match status" value="1"/>
</dbReference>
<accession>A0A926RVH0</accession>
<evidence type="ECO:0000259" key="1">
    <source>
        <dbReference type="PROSITE" id="PS51500"/>
    </source>
</evidence>
<name>A0A926RVH0_9BACI</name>
<reference evidence="2" key="1">
    <citation type="submission" date="2020-09" db="EMBL/GenBank/DDBJ databases">
        <title>A novel bacterium of genus Bacillus, isolated from South China Sea.</title>
        <authorList>
            <person name="Huang H."/>
            <person name="Mo K."/>
            <person name="Hu Y."/>
        </authorList>
    </citation>
    <scope>NUCLEOTIDE SEQUENCE</scope>
    <source>
        <strain evidence="2">IB182487</strain>
    </source>
</reference>
<dbReference type="GO" id="GO:0006355">
    <property type="term" value="P:regulation of DNA-templated transcription"/>
    <property type="evidence" value="ECO:0007669"/>
    <property type="project" value="InterPro"/>
</dbReference>
<sequence length="39" mass="4630">MNVEILDDEWLQLIIEAQRIGLTIEEIQSFLEHKSPLHK</sequence>
<dbReference type="GO" id="GO:0046983">
    <property type="term" value="F:protein dimerization activity"/>
    <property type="evidence" value="ECO:0007669"/>
    <property type="project" value="InterPro"/>
</dbReference>
<comment type="caution">
    <text evidence="2">The sequence shown here is derived from an EMBL/GenBank/DDBJ whole genome shotgun (WGS) entry which is preliminary data.</text>
</comment>
<dbReference type="InterPro" id="IPR036281">
    <property type="entry name" value="SinR/SinI_dimer_dom_sf"/>
</dbReference>
<dbReference type="AlphaFoldDB" id="A0A926RVH0"/>
<dbReference type="EMBL" id="JACXAI010000001">
    <property type="protein sequence ID" value="MBD1378826.1"/>
    <property type="molecule type" value="Genomic_DNA"/>
</dbReference>
<feature type="domain" description="Sin" evidence="1">
    <location>
        <begin position="1"/>
        <end position="35"/>
    </location>
</feature>
<organism evidence="2 3">
    <name type="scientific">Metabacillus arenae</name>
    <dbReference type="NCBI Taxonomy" id="2771434"/>
    <lineage>
        <taxon>Bacteria</taxon>
        <taxon>Bacillati</taxon>
        <taxon>Bacillota</taxon>
        <taxon>Bacilli</taxon>
        <taxon>Bacillales</taxon>
        <taxon>Bacillaceae</taxon>
        <taxon>Metabacillus</taxon>
    </lineage>
</organism>